<dbReference type="AlphaFoldDB" id="M3CGN7"/>
<dbReference type="EMBL" id="KB456264">
    <property type="protein sequence ID" value="EMF12958.1"/>
    <property type="molecule type" value="Genomic_DNA"/>
</dbReference>
<dbReference type="Proteomes" id="UP000016931">
    <property type="component" value="Unassembled WGS sequence"/>
</dbReference>
<evidence type="ECO:0000313" key="1">
    <source>
        <dbReference type="EMBL" id="EMF12958.1"/>
    </source>
</evidence>
<sequence length="79" mass="9016">MDLTTVQVYNIHDFLQGLETVHCYTDRLATSCSLCWFCSPACCGVPVRTTFQAGLCMHTPPFQGRLVYTFHHGNHHFPR</sequence>
<reference evidence="1 2" key="1">
    <citation type="journal article" date="2012" name="PLoS Pathog.">
        <title>Diverse lifestyles and strategies of plant pathogenesis encoded in the genomes of eighteen Dothideomycetes fungi.</title>
        <authorList>
            <person name="Ohm R.A."/>
            <person name="Feau N."/>
            <person name="Henrissat B."/>
            <person name="Schoch C.L."/>
            <person name="Horwitz B.A."/>
            <person name="Barry K.W."/>
            <person name="Condon B.J."/>
            <person name="Copeland A.C."/>
            <person name="Dhillon B."/>
            <person name="Glaser F."/>
            <person name="Hesse C.N."/>
            <person name="Kosti I."/>
            <person name="LaButti K."/>
            <person name="Lindquist E.A."/>
            <person name="Lucas S."/>
            <person name="Salamov A.A."/>
            <person name="Bradshaw R.E."/>
            <person name="Ciuffetti L."/>
            <person name="Hamelin R.C."/>
            <person name="Kema G.H.J."/>
            <person name="Lawrence C."/>
            <person name="Scott J.A."/>
            <person name="Spatafora J.W."/>
            <person name="Turgeon B.G."/>
            <person name="de Wit P.J.G.M."/>
            <person name="Zhong S."/>
            <person name="Goodwin S.B."/>
            <person name="Grigoriev I.V."/>
        </authorList>
    </citation>
    <scope>NUCLEOTIDE SEQUENCE [LARGE SCALE GENOMIC DNA]</scope>
    <source>
        <strain evidence="1 2">SO2202</strain>
    </source>
</reference>
<dbReference type="RefSeq" id="XP_016761079.1">
    <property type="nucleotide sequence ID" value="XM_016905581.1"/>
</dbReference>
<name>M3CGN7_SPHMS</name>
<dbReference type="GeneID" id="27902718"/>
<keyword evidence="2" id="KW-1185">Reference proteome</keyword>
<protein>
    <submittedName>
        <fullName evidence="1">Uncharacterized protein</fullName>
    </submittedName>
</protein>
<organism evidence="1 2">
    <name type="scientific">Sphaerulina musiva (strain SO2202)</name>
    <name type="common">Poplar stem canker fungus</name>
    <name type="synonym">Septoria musiva</name>
    <dbReference type="NCBI Taxonomy" id="692275"/>
    <lineage>
        <taxon>Eukaryota</taxon>
        <taxon>Fungi</taxon>
        <taxon>Dikarya</taxon>
        <taxon>Ascomycota</taxon>
        <taxon>Pezizomycotina</taxon>
        <taxon>Dothideomycetes</taxon>
        <taxon>Dothideomycetidae</taxon>
        <taxon>Mycosphaerellales</taxon>
        <taxon>Mycosphaerellaceae</taxon>
        <taxon>Sphaerulina</taxon>
    </lineage>
</organism>
<accession>M3CGN7</accession>
<proteinExistence type="predicted"/>
<evidence type="ECO:0000313" key="2">
    <source>
        <dbReference type="Proteomes" id="UP000016931"/>
    </source>
</evidence>
<dbReference type="HOGENOM" id="CLU_2607538_0_0_1"/>
<gene>
    <name evidence="1" type="ORF">SEPMUDRAFT_149483</name>
</gene>